<evidence type="ECO:0000313" key="3">
    <source>
        <dbReference type="Proteomes" id="UP000030689"/>
    </source>
</evidence>
<sequence length="300" mass="31233">MSSYFSFAFTSDLGSSMNSCFSSKLTSGVCSGFSSGMSSEFNSSISCSELHSDSGSGFTSNSGSGSSFTTDFDSGSGFTTDSGFTSNSDSGSGFTSNSDSGSGFTSDSDSGSDSGFTSDSGSGFPSDSDSGSGFTSDSGFNLAVGAQTDEFTAKSKTILDESSDETAAGNNGNTDLLLNREFLAALSDHLDENINGSLKLNQAFVDLDSVTLAYLSICIELILSRDLSDLLLKTNKTFSHRGVTLVKLNRKTTFNTNGCLRCKHGLGHQIVFGMNQVKHILDPCNLEGREMVAVGLADGE</sequence>
<dbReference type="KEGG" id="eus:EUTSA_v10004679mg"/>
<dbReference type="Gramene" id="ESQ32631">
    <property type="protein sequence ID" value="ESQ32631"/>
    <property type="gene ID" value="EUTSA_v10004679mg"/>
</dbReference>
<reference evidence="2 3" key="1">
    <citation type="journal article" date="2013" name="Front. Plant Sci.">
        <title>The Reference Genome of the Halophytic Plant Eutrema salsugineum.</title>
        <authorList>
            <person name="Yang R."/>
            <person name="Jarvis D.E."/>
            <person name="Chen H."/>
            <person name="Beilstein M.A."/>
            <person name="Grimwood J."/>
            <person name="Jenkins J."/>
            <person name="Shu S."/>
            <person name="Prochnik S."/>
            <person name="Xin M."/>
            <person name="Ma C."/>
            <person name="Schmutz J."/>
            <person name="Wing R.A."/>
            <person name="Mitchell-Olds T."/>
            <person name="Schumaker K.S."/>
            <person name="Wang X."/>
        </authorList>
    </citation>
    <scope>NUCLEOTIDE SEQUENCE [LARGE SCALE GENOMIC DNA]</scope>
</reference>
<feature type="region of interest" description="Disordered" evidence="1">
    <location>
        <begin position="85"/>
        <end position="133"/>
    </location>
</feature>
<organism evidence="2 3">
    <name type="scientific">Eutrema salsugineum</name>
    <name type="common">Saltwater cress</name>
    <name type="synonym">Sisymbrium salsugineum</name>
    <dbReference type="NCBI Taxonomy" id="72664"/>
    <lineage>
        <taxon>Eukaryota</taxon>
        <taxon>Viridiplantae</taxon>
        <taxon>Streptophyta</taxon>
        <taxon>Embryophyta</taxon>
        <taxon>Tracheophyta</taxon>
        <taxon>Spermatophyta</taxon>
        <taxon>Magnoliopsida</taxon>
        <taxon>eudicotyledons</taxon>
        <taxon>Gunneridae</taxon>
        <taxon>Pentapetalae</taxon>
        <taxon>rosids</taxon>
        <taxon>malvids</taxon>
        <taxon>Brassicales</taxon>
        <taxon>Brassicaceae</taxon>
        <taxon>Eutremeae</taxon>
        <taxon>Eutrema</taxon>
    </lineage>
</organism>
<name>V4MMB9_EUTSA</name>
<evidence type="ECO:0000313" key="2">
    <source>
        <dbReference type="EMBL" id="ESQ32631.1"/>
    </source>
</evidence>
<dbReference type="EMBL" id="KI517748">
    <property type="protein sequence ID" value="ESQ32631.1"/>
    <property type="molecule type" value="Genomic_DNA"/>
</dbReference>
<evidence type="ECO:0000256" key="1">
    <source>
        <dbReference type="SAM" id="MobiDB-lite"/>
    </source>
</evidence>
<accession>V4MMB9</accession>
<dbReference type="AlphaFoldDB" id="V4MMB9"/>
<protein>
    <submittedName>
        <fullName evidence="2">Uncharacterized protein</fullName>
    </submittedName>
</protein>
<keyword evidence="3" id="KW-1185">Reference proteome</keyword>
<proteinExistence type="predicted"/>
<dbReference type="Proteomes" id="UP000030689">
    <property type="component" value="Unassembled WGS sequence"/>
</dbReference>
<gene>
    <name evidence="2" type="ORF">EUTSA_v10004679mg</name>
</gene>